<dbReference type="Proteomes" id="UP000828390">
    <property type="component" value="Unassembled WGS sequence"/>
</dbReference>
<evidence type="ECO:0000313" key="2">
    <source>
        <dbReference type="EMBL" id="KAH3699423.1"/>
    </source>
</evidence>
<dbReference type="EMBL" id="JAIWYP010000015">
    <property type="protein sequence ID" value="KAH3699423.1"/>
    <property type="molecule type" value="Genomic_DNA"/>
</dbReference>
<accession>A0A9D4BLI6</accession>
<organism evidence="2 3">
    <name type="scientific">Dreissena polymorpha</name>
    <name type="common">Zebra mussel</name>
    <name type="synonym">Mytilus polymorpha</name>
    <dbReference type="NCBI Taxonomy" id="45954"/>
    <lineage>
        <taxon>Eukaryota</taxon>
        <taxon>Metazoa</taxon>
        <taxon>Spiralia</taxon>
        <taxon>Lophotrochozoa</taxon>
        <taxon>Mollusca</taxon>
        <taxon>Bivalvia</taxon>
        <taxon>Autobranchia</taxon>
        <taxon>Heteroconchia</taxon>
        <taxon>Euheterodonta</taxon>
        <taxon>Imparidentia</taxon>
        <taxon>Neoheterodontei</taxon>
        <taxon>Myida</taxon>
        <taxon>Dreissenoidea</taxon>
        <taxon>Dreissenidae</taxon>
        <taxon>Dreissena</taxon>
    </lineage>
</organism>
<dbReference type="AlphaFoldDB" id="A0A9D4BLI6"/>
<name>A0A9D4BLI6_DREPO</name>
<reference evidence="2" key="2">
    <citation type="submission" date="2020-11" db="EMBL/GenBank/DDBJ databases">
        <authorList>
            <person name="McCartney M.A."/>
            <person name="Auch B."/>
            <person name="Kono T."/>
            <person name="Mallez S."/>
            <person name="Becker A."/>
            <person name="Gohl D.M."/>
            <person name="Silverstein K.A.T."/>
            <person name="Koren S."/>
            <person name="Bechman K.B."/>
            <person name="Herman A."/>
            <person name="Abrahante J.E."/>
            <person name="Garbe J."/>
        </authorList>
    </citation>
    <scope>NUCLEOTIDE SEQUENCE</scope>
    <source>
        <strain evidence="2">Duluth1</strain>
        <tissue evidence="2">Whole animal</tissue>
    </source>
</reference>
<reference evidence="2" key="1">
    <citation type="journal article" date="2019" name="bioRxiv">
        <title>The Genome of the Zebra Mussel, Dreissena polymorpha: A Resource for Invasive Species Research.</title>
        <authorList>
            <person name="McCartney M.A."/>
            <person name="Auch B."/>
            <person name="Kono T."/>
            <person name="Mallez S."/>
            <person name="Zhang Y."/>
            <person name="Obille A."/>
            <person name="Becker A."/>
            <person name="Abrahante J.E."/>
            <person name="Garbe J."/>
            <person name="Badalamenti J.P."/>
            <person name="Herman A."/>
            <person name="Mangelson H."/>
            <person name="Liachko I."/>
            <person name="Sullivan S."/>
            <person name="Sone E.D."/>
            <person name="Koren S."/>
            <person name="Silverstein K.A.T."/>
            <person name="Beckman K.B."/>
            <person name="Gohl D.M."/>
        </authorList>
    </citation>
    <scope>NUCLEOTIDE SEQUENCE</scope>
    <source>
        <strain evidence="2">Duluth1</strain>
        <tissue evidence="2">Whole animal</tissue>
    </source>
</reference>
<feature type="region of interest" description="Disordered" evidence="1">
    <location>
        <begin position="98"/>
        <end position="130"/>
    </location>
</feature>
<sequence>MSAMAHGMPLVKKMSESAHGMPLVKNVGDGPRDAASQKMSQTAHGITLVKKLSEMAHGMPLVKNILEMAHGMPLVKKYRRRLLRSRWSKDVGDGPWNAVGHTKSSTLRGNAARHQGVANNPGNGAGHKVGIPLATKLSHSLAGDGACDFRESRHGMKLGTKVSQTSPVMLLTKQLSQTHAWCAASPKGVAYARRDCR</sequence>
<gene>
    <name evidence="2" type="ORF">DPMN_074378</name>
</gene>
<evidence type="ECO:0000256" key="1">
    <source>
        <dbReference type="SAM" id="MobiDB-lite"/>
    </source>
</evidence>
<comment type="caution">
    <text evidence="2">The sequence shown here is derived from an EMBL/GenBank/DDBJ whole genome shotgun (WGS) entry which is preliminary data.</text>
</comment>
<protein>
    <submittedName>
        <fullName evidence="2">Uncharacterized protein</fullName>
    </submittedName>
</protein>
<keyword evidence="3" id="KW-1185">Reference proteome</keyword>
<proteinExistence type="predicted"/>
<evidence type="ECO:0000313" key="3">
    <source>
        <dbReference type="Proteomes" id="UP000828390"/>
    </source>
</evidence>